<dbReference type="InterPro" id="IPR006199">
    <property type="entry name" value="LexA_DNA-bd_dom"/>
</dbReference>
<sequence length="83" mass="9860">MGIKRFVRRIPFNGGMTMLTEREQDALECIMGYMEEFGFAPSVRDMASRMYVSHKTAHRYLLQLESKGRIKRLHHRPRAIQLY</sequence>
<dbReference type="HOGENOM" id="CLU_066192_57_1_9"/>
<dbReference type="AlphaFoldDB" id="Q814E6"/>
<dbReference type="EC" id="3.4.21.88" evidence="2"/>
<dbReference type="EMBL" id="AE016878">
    <property type="protein sequence ID" value="AAP12350.1"/>
    <property type="molecule type" value="Genomic_DNA"/>
</dbReference>
<dbReference type="KEGG" id="bce:BCp0006"/>
<dbReference type="Pfam" id="PF01726">
    <property type="entry name" value="LexA_DNA_bind"/>
    <property type="match status" value="1"/>
</dbReference>
<keyword evidence="2" id="KW-0378">Hydrolase</keyword>
<geneLocation type="plasmid" evidence="2 3">
    <name>pBClin15</name>
</geneLocation>
<gene>
    <name evidence="2" type="ordered locus">BC_p0006</name>
</gene>
<protein>
    <submittedName>
        <fullName evidence="2">LexA repressor</fullName>
        <ecNumber evidence="2">3.4.21.88</ecNumber>
    </submittedName>
</protein>
<dbReference type="InterPro" id="IPR036390">
    <property type="entry name" value="WH_DNA-bd_sf"/>
</dbReference>
<proteinExistence type="predicted"/>
<evidence type="ECO:0000313" key="2">
    <source>
        <dbReference type="EMBL" id="AAP12350.1"/>
    </source>
</evidence>
<dbReference type="Proteomes" id="UP000001417">
    <property type="component" value="Plasmid pBClin15"/>
</dbReference>
<evidence type="ECO:0000259" key="1">
    <source>
        <dbReference type="Pfam" id="PF01726"/>
    </source>
</evidence>
<reference evidence="2 3" key="1">
    <citation type="journal article" date="2003" name="Nature">
        <title>Genome sequence of Bacillus cereus and comparative analysis with Bacillus anthracis.</title>
        <authorList>
            <person name="Ivanova N."/>
            <person name="Sorokin A."/>
            <person name="Anderson I."/>
            <person name="Galleron N."/>
            <person name="Candelon B."/>
            <person name="Kapatral V."/>
            <person name="Bhattacharyya A."/>
            <person name="Reznik G."/>
            <person name="Mikhailova N."/>
            <person name="Lapidus A."/>
            <person name="Chu L."/>
            <person name="Mazur M."/>
            <person name="Goltsman E."/>
            <person name="Larsen N."/>
            <person name="D'Souza M."/>
            <person name="Walunas T."/>
            <person name="Grechkin Y."/>
            <person name="Pusch G."/>
            <person name="Haselkorn R."/>
            <person name="Fonstein M."/>
            <person name="Ehrlich S.D."/>
            <person name="Overbeek R."/>
            <person name="Kyrpides N."/>
        </authorList>
    </citation>
    <scope>NUCLEOTIDE SEQUENCE [LARGE SCALE GENOMIC DNA]</scope>
    <source>
        <strain evidence="3">ATCC 14579 / DSM 31 / CCUG 7414 / JCM 2152 / NBRC 15305 / NCIMB 9373 / NCTC 2599 / NRRL B-3711</strain>
    </source>
</reference>
<organism evidence="2 3">
    <name type="scientific">Bacillus cereus (strain ATCC 14579 / DSM 31 / CCUG 7414 / JCM 2152 / NBRC 15305 / NCIMB 9373 / NCTC 2599 / NRRL B-3711)</name>
    <dbReference type="NCBI Taxonomy" id="226900"/>
    <lineage>
        <taxon>Bacteria</taxon>
        <taxon>Bacillati</taxon>
        <taxon>Bacillota</taxon>
        <taxon>Bacilli</taxon>
        <taxon>Bacillales</taxon>
        <taxon>Bacillaceae</taxon>
        <taxon>Bacillus</taxon>
        <taxon>Bacillus cereus group</taxon>
    </lineage>
</organism>
<feature type="domain" description="LexA repressor DNA-binding" evidence="1">
    <location>
        <begin position="16"/>
        <end position="79"/>
    </location>
</feature>
<keyword evidence="2" id="KW-0614">Plasmid</keyword>
<keyword evidence="3" id="KW-1185">Reference proteome</keyword>
<name>Q814E6_BACCR</name>
<accession>Q814E6</accession>
<dbReference type="InterPro" id="IPR036388">
    <property type="entry name" value="WH-like_DNA-bd_sf"/>
</dbReference>
<dbReference type="SUPFAM" id="SSF46785">
    <property type="entry name" value="Winged helix' DNA-binding domain"/>
    <property type="match status" value="1"/>
</dbReference>
<dbReference type="GO" id="GO:0004252">
    <property type="term" value="F:serine-type endopeptidase activity"/>
    <property type="evidence" value="ECO:0007669"/>
    <property type="project" value="UniProtKB-EC"/>
</dbReference>
<dbReference type="GO" id="GO:0006508">
    <property type="term" value="P:proteolysis"/>
    <property type="evidence" value="ECO:0007669"/>
    <property type="project" value="InterPro"/>
</dbReference>
<dbReference type="Gene3D" id="1.10.10.10">
    <property type="entry name" value="Winged helix-like DNA-binding domain superfamily/Winged helix DNA-binding domain"/>
    <property type="match status" value="1"/>
</dbReference>
<evidence type="ECO:0000313" key="3">
    <source>
        <dbReference type="Proteomes" id="UP000001417"/>
    </source>
</evidence>